<evidence type="ECO:0000256" key="6">
    <source>
        <dbReference type="ARBA" id="ARBA00022801"/>
    </source>
</evidence>
<proteinExistence type="inferred from homology"/>
<dbReference type="InterPro" id="IPR002477">
    <property type="entry name" value="Peptidoglycan-bd-like"/>
</dbReference>
<dbReference type="AlphaFoldDB" id="A0A8J5FSI8"/>
<dbReference type="PANTHER" id="PTHR10201">
    <property type="entry name" value="MATRIX METALLOPROTEINASE"/>
    <property type="match status" value="1"/>
</dbReference>
<evidence type="ECO:0000256" key="10">
    <source>
        <dbReference type="ARBA" id="ARBA00023180"/>
    </source>
</evidence>
<protein>
    <recommendedName>
        <fullName evidence="12">Peptidase metallopeptidase domain-containing protein</fullName>
    </recommendedName>
</protein>
<dbReference type="GO" id="GO:0004222">
    <property type="term" value="F:metalloendopeptidase activity"/>
    <property type="evidence" value="ECO:0007669"/>
    <property type="project" value="InterPro"/>
</dbReference>
<comment type="similarity">
    <text evidence="2">Belongs to the peptidase M10A family. Matrix metalloproteinases (MMPs) subfamily.</text>
</comment>
<evidence type="ECO:0000256" key="2">
    <source>
        <dbReference type="ARBA" id="ARBA00009614"/>
    </source>
</evidence>
<evidence type="ECO:0000256" key="7">
    <source>
        <dbReference type="ARBA" id="ARBA00022833"/>
    </source>
</evidence>
<keyword evidence="9" id="KW-0865">Zymogen</keyword>
<dbReference type="Pfam" id="PF01471">
    <property type="entry name" value="PG_binding_1"/>
    <property type="match status" value="1"/>
</dbReference>
<dbReference type="SMART" id="SM00235">
    <property type="entry name" value="ZnMc"/>
    <property type="match status" value="1"/>
</dbReference>
<dbReference type="GO" id="GO:0030574">
    <property type="term" value="P:collagen catabolic process"/>
    <property type="evidence" value="ECO:0007669"/>
    <property type="project" value="TreeGrafter"/>
</dbReference>
<evidence type="ECO:0000256" key="9">
    <source>
        <dbReference type="ARBA" id="ARBA00023145"/>
    </source>
</evidence>
<accession>A0A8J5FSI8</accession>
<sequence>MNSSVFPVLLFFISAAAAFKFPQPPIKNPWLDFKNLSGCHIGENRQGVAHLKAYLCHFGYLPAEGRSNFTDSFDSILEAAIAAYQRNFHLDVTGELDAPTLEQLITPRCGVPDITNATSSALRGRNLYSYFDGAPTWPPAKTQLKYAITATSAVQIDIARLRVVFERAFARWSAVTTLAFEETESVPEADITIGFYRGSHGDEGDFDGPLGTLAHAFSPTDGRFHLDAAEAWVAEGDVADASSDEAVDLESVAVHEIGHLLGLGHSLAPEAIMYPTLRTRTKKVELTTDDVEGIQSLYGRNPNFREVSPSASSPETNAAAPAHGRTAAAAWTGRQVSCILAGIVIGLLLL</sequence>
<dbReference type="FunFam" id="3.40.390.10:FF:000018">
    <property type="entry name" value="Metalloendoproteinase 1"/>
    <property type="match status" value="1"/>
</dbReference>
<dbReference type="InterPro" id="IPR001818">
    <property type="entry name" value="Pept_M10_metallopeptidase"/>
</dbReference>
<dbReference type="EMBL" id="JACMSC010000014">
    <property type="protein sequence ID" value="KAG6491061.1"/>
    <property type="molecule type" value="Genomic_DNA"/>
</dbReference>
<feature type="chain" id="PRO_5035304935" description="Peptidase metallopeptidase domain-containing protein" evidence="11">
    <location>
        <begin position="19"/>
        <end position="350"/>
    </location>
</feature>
<keyword evidence="5 11" id="KW-0732">Signal</keyword>
<name>A0A8J5FSI8_ZINOF</name>
<dbReference type="CDD" id="cd04278">
    <property type="entry name" value="ZnMc_MMP"/>
    <property type="match status" value="1"/>
</dbReference>
<evidence type="ECO:0000256" key="5">
    <source>
        <dbReference type="ARBA" id="ARBA00022729"/>
    </source>
</evidence>
<reference evidence="13 14" key="1">
    <citation type="submission" date="2020-08" db="EMBL/GenBank/DDBJ databases">
        <title>Plant Genome Project.</title>
        <authorList>
            <person name="Zhang R.-G."/>
        </authorList>
    </citation>
    <scope>NUCLEOTIDE SEQUENCE [LARGE SCALE GENOMIC DNA]</scope>
    <source>
        <tissue evidence="13">Rhizome</tissue>
    </source>
</reference>
<evidence type="ECO:0000259" key="12">
    <source>
        <dbReference type="SMART" id="SM00235"/>
    </source>
</evidence>
<keyword evidence="10" id="KW-0325">Glycoprotein</keyword>
<keyword evidence="7" id="KW-0862">Zinc</keyword>
<dbReference type="GO" id="GO:0030198">
    <property type="term" value="P:extracellular matrix organization"/>
    <property type="evidence" value="ECO:0007669"/>
    <property type="project" value="TreeGrafter"/>
</dbReference>
<keyword evidence="3" id="KW-0645">Protease</keyword>
<evidence type="ECO:0000256" key="1">
    <source>
        <dbReference type="ARBA" id="ARBA00001947"/>
    </source>
</evidence>
<gene>
    <name evidence="13" type="ORF">ZIOFF_052393</name>
</gene>
<evidence type="ECO:0000256" key="11">
    <source>
        <dbReference type="SAM" id="SignalP"/>
    </source>
</evidence>
<feature type="domain" description="Peptidase metallopeptidase" evidence="12">
    <location>
        <begin position="133"/>
        <end position="300"/>
    </location>
</feature>
<dbReference type="PANTHER" id="PTHR10201:SF272">
    <property type="entry name" value="METALLOENDOPROTEINASE 5-MMP"/>
    <property type="match status" value="1"/>
</dbReference>
<feature type="signal peptide" evidence="11">
    <location>
        <begin position="1"/>
        <end position="18"/>
    </location>
</feature>
<dbReference type="Pfam" id="PF00413">
    <property type="entry name" value="Peptidase_M10"/>
    <property type="match status" value="1"/>
</dbReference>
<evidence type="ECO:0000256" key="8">
    <source>
        <dbReference type="ARBA" id="ARBA00023049"/>
    </source>
</evidence>
<keyword evidence="8" id="KW-0482">Metalloprotease</keyword>
<dbReference type="PROSITE" id="PS00546">
    <property type="entry name" value="CYSTEINE_SWITCH"/>
    <property type="match status" value="1"/>
</dbReference>
<evidence type="ECO:0000256" key="4">
    <source>
        <dbReference type="ARBA" id="ARBA00022723"/>
    </source>
</evidence>
<keyword evidence="6" id="KW-0378">Hydrolase</keyword>
<dbReference type="InterPro" id="IPR033739">
    <property type="entry name" value="M10A_MMP"/>
</dbReference>
<comment type="cofactor">
    <cofactor evidence="1">
        <name>Zn(2+)</name>
        <dbReference type="ChEBI" id="CHEBI:29105"/>
    </cofactor>
</comment>
<organism evidence="13 14">
    <name type="scientific">Zingiber officinale</name>
    <name type="common">Ginger</name>
    <name type="synonym">Amomum zingiber</name>
    <dbReference type="NCBI Taxonomy" id="94328"/>
    <lineage>
        <taxon>Eukaryota</taxon>
        <taxon>Viridiplantae</taxon>
        <taxon>Streptophyta</taxon>
        <taxon>Embryophyta</taxon>
        <taxon>Tracheophyta</taxon>
        <taxon>Spermatophyta</taxon>
        <taxon>Magnoliopsida</taxon>
        <taxon>Liliopsida</taxon>
        <taxon>Zingiberales</taxon>
        <taxon>Zingiberaceae</taxon>
        <taxon>Zingiber</taxon>
    </lineage>
</organism>
<dbReference type="OrthoDB" id="406838at2759"/>
<comment type="caution">
    <text evidence="13">The sequence shown here is derived from an EMBL/GenBank/DDBJ whole genome shotgun (WGS) entry which is preliminary data.</text>
</comment>
<dbReference type="GO" id="GO:0006508">
    <property type="term" value="P:proteolysis"/>
    <property type="evidence" value="ECO:0007669"/>
    <property type="project" value="UniProtKB-KW"/>
</dbReference>
<evidence type="ECO:0000313" key="13">
    <source>
        <dbReference type="EMBL" id="KAG6491061.1"/>
    </source>
</evidence>
<dbReference type="GO" id="GO:0008270">
    <property type="term" value="F:zinc ion binding"/>
    <property type="evidence" value="ECO:0007669"/>
    <property type="project" value="InterPro"/>
</dbReference>
<dbReference type="Proteomes" id="UP000734854">
    <property type="component" value="Unassembled WGS sequence"/>
</dbReference>
<evidence type="ECO:0000313" key="14">
    <source>
        <dbReference type="Proteomes" id="UP000734854"/>
    </source>
</evidence>
<keyword evidence="14" id="KW-1185">Reference proteome</keyword>
<dbReference type="InterPro" id="IPR021158">
    <property type="entry name" value="Pept_M10A_Zn_BS"/>
</dbReference>
<keyword evidence="4" id="KW-0479">Metal-binding</keyword>
<dbReference type="GO" id="GO:0031012">
    <property type="term" value="C:extracellular matrix"/>
    <property type="evidence" value="ECO:0007669"/>
    <property type="project" value="InterPro"/>
</dbReference>
<evidence type="ECO:0000256" key="3">
    <source>
        <dbReference type="ARBA" id="ARBA00022670"/>
    </source>
</evidence>
<dbReference type="InterPro" id="IPR006026">
    <property type="entry name" value="Peptidase_Metallo"/>
</dbReference>